<evidence type="ECO:0008006" key="4">
    <source>
        <dbReference type="Google" id="ProtNLM"/>
    </source>
</evidence>
<dbReference type="OrthoDB" id="5244606at2"/>
<sequence length="110" mass="12583">MDETQQRKIEEAAEKFAEAVHETYQAMANRAVSAQQINAELTQTFFNSVVRNLQEQAAGNRELAQSLMEQQRRQQEAAQELARQSMNAYAEFLSSMFAYYQGSVQRAQGR</sequence>
<feature type="coiled-coil region" evidence="1">
    <location>
        <begin position="50"/>
        <end position="88"/>
    </location>
</feature>
<accession>A0A510HID4</accession>
<organism evidence="2 3">
    <name type="scientific">Rubrobacter xylanophilus</name>
    <dbReference type="NCBI Taxonomy" id="49319"/>
    <lineage>
        <taxon>Bacteria</taxon>
        <taxon>Bacillati</taxon>
        <taxon>Actinomycetota</taxon>
        <taxon>Rubrobacteria</taxon>
        <taxon>Rubrobacterales</taxon>
        <taxon>Rubrobacteraceae</taxon>
        <taxon>Rubrobacter</taxon>
    </lineage>
</organism>
<dbReference type="RefSeq" id="WP_143527775.1">
    <property type="nucleotide sequence ID" value="NZ_AP019791.1"/>
</dbReference>
<reference evidence="2" key="1">
    <citation type="journal article" date="2019" name="Microbiol. Resour. Announc.">
        <title>Complete Genome Sequence of Rubrobacter xylanophilus Strain AA3-22, Isolated from Arima Onsen in Japan.</title>
        <authorList>
            <person name="Tomariguchi N."/>
            <person name="Miyazaki K."/>
        </authorList>
    </citation>
    <scope>NUCLEOTIDE SEQUENCE [LARGE SCALE GENOMIC DNA]</scope>
    <source>
        <strain evidence="2">AA3-22</strain>
    </source>
</reference>
<dbReference type="Proteomes" id="UP000318065">
    <property type="component" value="Chromosome"/>
</dbReference>
<gene>
    <name evidence="2" type="ORF">RxyAA322_15950</name>
</gene>
<evidence type="ECO:0000313" key="3">
    <source>
        <dbReference type="Proteomes" id="UP000318065"/>
    </source>
</evidence>
<keyword evidence="3" id="KW-1185">Reference proteome</keyword>
<protein>
    <recommendedName>
        <fullName evidence="4">Phasin domain-containing protein</fullName>
    </recommendedName>
</protein>
<keyword evidence="1" id="KW-0175">Coiled coil</keyword>
<name>A0A510HID4_9ACTN</name>
<dbReference type="AlphaFoldDB" id="A0A510HID4"/>
<evidence type="ECO:0000313" key="2">
    <source>
        <dbReference type="EMBL" id="BBL79741.1"/>
    </source>
</evidence>
<evidence type="ECO:0000256" key="1">
    <source>
        <dbReference type="SAM" id="Coils"/>
    </source>
</evidence>
<dbReference type="EMBL" id="AP019791">
    <property type="protein sequence ID" value="BBL79741.1"/>
    <property type="molecule type" value="Genomic_DNA"/>
</dbReference>
<proteinExistence type="predicted"/>